<dbReference type="EMBL" id="CAXDID020000031">
    <property type="protein sequence ID" value="CAL5993964.1"/>
    <property type="molecule type" value="Genomic_DNA"/>
</dbReference>
<evidence type="ECO:0000256" key="1">
    <source>
        <dbReference type="ARBA" id="ARBA00022614"/>
    </source>
</evidence>
<reference evidence="3 4" key="1">
    <citation type="submission" date="2024-07" db="EMBL/GenBank/DDBJ databases">
        <authorList>
            <person name="Akdeniz Z."/>
        </authorList>
    </citation>
    <scope>NUCLEOTIDE SEQUENCE [LARGE SCALE GENOMIC DNA]</scope>
</reference>
<dbReference type="PANTHER" id="PTHR46652:SF3">
    <property type="entry name" value="LEUCINE-RICH REPEAT-CONTAINING PROTEIN 9"/>
    <property type="match status" value="1"/>
</dbReference>
<dbReference type="PANTHER" id="PTHR46652">
    <property type="entry name" value="LEUCINE-RICH REPEAT AND IQ DOMAIN-CONTAINING PROTEIN 1-RELATED"/>
    <property type="match status" value="1"/>
</dbReference>
<keyword evidence="2" id="KW-0677">Repeat</keyword>
<keyword evidence="1" id="KW-0433">Leucine-rich repeat</keyword>
<dbReference type="PROSITE" id="PS51450">
    <property type="entry name" value="LRR"/>
    <property type="match status" value="1"/>
</dbReference>
<evidence type="ECO:0000313" key="4">
    <source>
        <dbReference type="Proteomes" id="UP001642409"/>
    </source>
</evidence>
<comment type="caution">
    <text evidence="3">The sequence shown here is derived from an EMBL/GenBank/DDBJ whole genome shotgun (WGS) entry which is preliminary data.</text>
</comment>
<evidence type="ECO:0000313" key="3">
    <source>
        <dbReference type="EMBL" id="CAL5993964.1"/>
    </source>
</evidence>
<dbReference type="Gene3D" id="3.80.10.10">
    <property type="entry name" value="Ribonuclease Inhibitor"/>
    <property type="match status" value="1"/>
</dbReference>
<proteinExistence type="predicted"/>
<dbReference type="InterPro" id="IPR050836">
    <property type="entry name" value="SDS22/Internalin_LRR"/>
</dbReference>
<dbReference type="SUPFAM" id="SSF52058">
    <property type="entry name" value="L domain-like"/>
    <property type="match status" value="1"/>
</dbReference>
<evidence type="ECO:0000256" key="2">
    <source>
        <dbReference type="ARBA" id="ARBA00022737"/>
    </source>
</evidence>
<protein>
    <submittedName>
        <fullName evidence="3">Leucine-rich_repeat domain-containing protein</fullName>
    </submittedName>
</protein>
<gene>
    <name evidence="3" type="ORF">HINF_LOCUS13318</name>
</gene>
<organism evidence="3 4">
    <name type="scientific">Hexamita inflata</name>
    <dbReference type="NCBI Taxonomy" id="28002"/>
    <lineage>
        <taxon>Eukaryota</taxon>
        <taxon>Metamonada</taxon>
        <taxon>Diplomonadida</taxon>
        <taxon>Hexamitidae</taxon>
        <taxon>Hexamitinae</taxon>
        <taxon>Hexamita</taxon>
    </lineage>
</organism>
<dbReference type="InterPro" id="IPR001611">
    <property type="entry name" value="Leu-rich_rpt"/>
</dbReference>
<sequence length="255" mass="29678">MIEKYDQKMLAQFRDQVVDFKLRIFKRKTLVSFKFVEQLNLLGLSLWSCPQVSFAQVPSNITQLSIQNCGLVNLRGIQHMPQLLELNLNNNFIFDISPLKNLYCLSRLCISENKLVDISVIQYLIHLKYLELYGNQIVHVFSAPLNKLEHLYLLRNQIIEFGFVQGHPNKNQFAVEKQTDPNPEHVLKSNKLRKIFTKCQQINGIKRYEKITMEKINAVVEGVNIILKEAVSAQIHFTSKIAQILQYNNQFGSWQ</sequence>
<accession>A0ABP1HGG7</accession>
<dbReference type="Proteomes" id="UP001642409">
    <property type="component" value="Unassembled WGS sequence"/>
</dbReference>
<dbReference type="InterPro" id="IPR032675">
    <property type="entry name" value="LRR_dom_sf"/>
</dbReference>
<keyword evidence="4" id="KW-1185">Reference proteome</keyword>
<name>A0ABP1HGG7_9EUKA</name>